<dbReference type="PRINTS" id="PR00171">
    <property type="entry name" value="SUGRTRNSPORT"/>
</dbReference>
<reference evidence="10" key="1">
    <citation type="submission" date="2022-12" db="EMBL/GenBank/DDBJ databases">
        <authorList>
            <person name="Petersen C."/>
        </authorList>
    </citation>
    <scope>NUCLEOTIDE SEQUENCE</scope>
    <source>
        <strain evidence="10">IBT 30728</strain>
    </source>
</reference>
<gene>
    <name evidence="10" type="ORF">N7539_000260</name>
</gene>
<keyword evidence="11" id="KW-1185">Reference proteome</keyword>
<comment type="subcellular location">
    <subcellularLocation>
        <location evidence="1">Membrane</location>
        <topology evidence="1">Multi-pass membrane protein</topology>
    </subcellularLocation>
</comment>
<evidence type="ECO:0000256" key="4">
    <source>
        <dbReference type="ARBA" id="ARBA00022692"/>
    </source>
</evidence>
<evidence type="ECO:0000256" key="5">
    <source>
        <dbReference type="ARBA" id="ARBA00022989"/>
    </source>
</evidence>
<feature type="transmembrane region" description="Helical" evidence="8">
    <location>
        <begin position="374"/>
        <end position="397"/>
    </location>
</feature>
<dbReference type="InterPro" id="IPR020846">
    <property type="entry name" value="MFS_dom"/>
</dbReference>
<evidence type="ECO:0000256" key="7">
    <source>
        <dbReference type="RuleBase" id="RU003346"/>
    </source>
</evidence>
<reference evidence="10" key="2">
    <citation type="journal article" date="2023" name="IMA Fungus">
        <title>Comparative genomic study of the Penicillium genus elucidates a diverse pangenome and 15 lateral gene transfer events.</title>
        <authorList>
            <person name="Petersen C."/>
            <person name="Sorensen T."/>
            <person name="Nielsen M.R."/>
            <person name="Sondergaard T.E."/>
            <person name="Sorensen J.L."/>
            <person name="Fitzpatrick D.A."/>
            <person name="Frisvad J.C."/>
            <person name="Nielsen K.L."/>
        </authorList>
    </citation>
    <scope>NUCLEOTIDE SEQUENCE</scope>
    <source>
        <strain evidence="10">IBT 30728</strain>
    </source>
</reference>
<dbReference type="EMBL" id="JAPWDQ010000001">
    <property type="protein sequence ID" value="KAJ5495144.1"/>
    <property type="molecule type" value="Genomic_DNA"/>
</dbReference>
<feature type="transmembrane region" description="Helical" evidence="8">
    <location>
        <begin position="12"/>
        <end position="32"/>
    </location>
</feature>
<evidence type="ECO:0000256" key="2">
    <source>
        <dbReference type="ARBA" id="ARBA00010992"/>
    </source>
</evidence>
<feature type="transmembrane region" description="Helical" evidence="8">
    <location>
        <begin position="342"/>
        <end position="362"/>
    </location>
</feature>
<keyword evidence="4 8" id="KW-0812">Transmembrane</keyword>
<feature type="transmembrane region" description="Helical" evidence="8">
    <location>
        <begin position="65"/>
        <end position="90"/>
    </location>
</feature>
<feature type="transmembrane region" description="Helical" evidence="8">
    <location>
        <begin position="276"/>
        <end position="297"/>
    </location>
</feature>
<dbReference type="PROSITE" id="PS50850">
    <property type="entry name" value="MFS"/>
    <property type="match status" value="1"/>
</dbReference>
<evidence type="ECO:0000256" key="3">
    <source>
        <dbReference type="ARBA" id="ARBA00022448"/>
    </source>
</evidence>
<feature type="transmembrane region" description="Helical" evidence="8">
    <location>
        <begin position="186"/>
        <end position="208"/>
    </location>
</feature>
<dbReference type="SUPFAM" id="SSF103473">
    <property type="entry name" value="MFS general substrate transporter"/>
    <property type="match status" value="1"/>
</dbReference>
<dbReference type="Gene3D" id="1.20.1250.20">
    <property type="entry name" value="MFS general substrate transporter like domains"/>
    <property type="match status" value="1"/>
</dbReference>
<dbReference type="PANTHER" id="PTHR48022:SF45">
    <property type="entry name" value="MAJOR FACILITATOR SUPERFAMILY (MFS) PROFILE DOMAIN-CONTAINING PROTEIN-RELATED"/>
    <property type="match status" value="1"/>
</dbReference>
<dbReference type="PANTHER" id="PTHR48022">
    <property type="entry name" value="PLASTIDIC GLUCOSE TRANSPORTER 4"/>
    <property type="match status" value="1"/>
</dbReference>
<proteinExistence type="inferred from homology"/>
<evidence type="ECO:0000256" key="1">
    <source>
        <dbReference type="ARBA" id="ARBA00004141"/>
    </source>
</evidence>
<dbReference type="Proteomes" id="UP001148312">
    <property type="component" value="Unassembled WGS sequence"/>
</dbReference>
<evidence type="ECO:0000256" key="6">
    <source>
        <dbReference type="ARBA" id="ARBA00023136"/>
    </source>
</evidence>
<feature type="domain" description="Major facilitator superfamily (MFS) profile" evidence="9">
    <location>
        <begin position="19"/>
        <end position="462"/>
    </location>
</feature>
<dbReference type="NCBIfam" id="TIGR00879">
    <property type="entry name" value="SP"/>
    <property type="match status" value="1"/>
</dbReference>
<dbReference type="AlphaFoldDB" id="A0A9X0C2K1"/>
<name>A0A9X0C2K1_9EURO</name>
<evidence type="ECO:0000313" key="11">
    <source>
        <dbReference type="Proteomes" id="UP001148312"/>
    </source>
</evidence>
<keyword evidence="3 7" id="KW-0813">Transport</keyword>
<dbReference type="GO" id="GO:0016020">
    <property type="term" value="C:membrane"/>
    <property type="evidence" value="ECO:0007669"/>
    <property type="project" value="UniProtKB-SubCell"/>
</dbReference>
<feature type="transmembrane region" description="Helical" evidence="8">
    <location>
        <begin position="438"/>
        <end position="458"/>
    </location>
</feature>
<dbReference type="InterPro" id="IPR036259">
    <property type="entry name" value="MFS_trans_sf"/>
</dbReference>
<feature type="transmembrane region" description="Helical" evidence="8">
    <location>
        <begin position="409"/>
        <end position="432"/>
    </location>
</feature>
<evidence type="ECO:0000256" key="8">
    <source>
        <dbReference type="SAM" id="Phobius"/>
    </source>
</evidence>
<comment type="similarity">
    <text evidence="2 7">Belongs to the major facilitator superfamily. Sugar transporter (TC 2.A.1.1) family.</text>
</comment>
<organism evidence="10 11">
    <name type="scientific">Penicillium diatomitis</name>
    <dbReference type="NCBI Taxonomy" id="2819901"/>
    <lineage>
        <taxon>Eukaryota</taxon>
        <taxon>Fungi</taxon>
        <taxon>Dikarya</taxon>
        <taxon>Ascomycota</taxon>
        <taxon>Pezizomycotina</taxon>
        <taxon>Eurotiomycetes</taxon>
        <taxon>Eurotiomycetidae</taxon>
        <taxon>Eurotiales</taxon>
        <taxon>Aspergillaceae</taxon>
        <taxon>Penicillium</taxon>
    </lineage>
</organism>
<feature type="transmembrane region" description="Helical" evidence="8">
    <location>
        <begin position="102"/>
        <end position="122"/>
    </location>
</feature>
<keyword evidence="6 8" id="KW-0472">Membrane</keyword>
<dbReference type="InterPro" id="IPR005828">
    <property type="entry name" value="MFS_sugar_transport-like"/>
</dbReference>
<comment type="caution">
    <text evidence="10">The sequence shown here is derived from an EMBL/GenBank/DDBJ whole genome shotgun (WGS) entry which is preliminary data.</text>
</comment>
<keyword evidence="5 8" id="KW-1133">Transmembrane helix</keyword>
<dbReference type="InterPro" id="IPR050360">
    <property type="entry name" value="MFS_Sugar_Transporters"/>
</dbReference>
<protein>
    <recommendedName>
        <fullName evidence="9">Major facilitator superfamily (MFS) profile domain-containing protein</fullName>
    </recommendedName>
</protein>
<accession>A0A9X0C2K1</accession>
<dbReference type="RefSeq" id="XP_056794157.1">
    <property type="nucleotide sequence ID" value="XM_056929864.1"/>
</dbReference>
<evidence type="ECO:0000313" key="10">
    <source>
        <dbReference type="EMBL" id="KAJ5495144.1"/>
    </source>
</evidence>
<dbReference type="InterPro" id="IPR003663">
    <property type="entry name" value="Sugar/inositol_transpt"/>
</dbReference>
<dbReference type="GO" id="GO:0005351">
    <property type="term" value="F:carbohydrate:proton symporter activity"/>
    <property type="evidence" value="ECO:0007669"/>
    <property type="project" value="TreeGrafter"/>
</dbReference>
<sequence length="519" mass="56182">MPSTRFFGLRGDALNVATIIGVLMPAILSVGYNATSLGGVLSLRSFEAQFREIGLDDASDKDHAAAIQGAVVAVYPIGGFLGTFICIWLGDFLGRRRTIMSGALVQIIGAVLNASAFCLAQLVASRLVSGLGTGMLLATVPLWQSEIAPASKRGSHVATKGIFSGLGCAITLFLEYGLSLRDGKMAWRFPAAFTAIFSLAVLGFIIFLPDSPRWLIQRGRITEARDTLAALEDLSPDDKEIDNRIEDMQASFNRSGNQKTLAQLFTMGPQRTSHRAFLAMTVMTFLQLTGATVTQFYTTAIFENNLGLQESTSRLLAAVYQLMGPVGGILCVLTIERLGRRALLMSSAAGNAICLALIAALGSMNGNPMAAHGAVFFIFLFHFSYIIGFGSIPYLYASEIAPMNLRATISSVSISISWAISILVANVTPIAFNEMGQRYFFFFAGFNIFMIPAVFYFFPETSGRTLEEIDEIFTCARGLFDAVSIAKKLPPRVRLEILTPEKGMLVKEKSLDSPLESPI</sequence>
<feature type="transmembrane region" description="Helical" evidence="8">
    <location>
        <begin position="317"/>
        <end position="335"/>
    </location>
</feature>
<evidence type="ECO:0000259" key="9">
    <source>
        <dbReference type="PROSITE" id="PS50850"/>
    </source>
</evidence>
<dbReference type="Pfam" id="PF00083">
    <property type="entry name" value="Sugar_tr"/>
    <property type="match status" value="1"/>
</dbReference>
<dbReference type="GeneID" id="81620113"/>